<evidence type="ECO:0000313" key="4">
    <source>
        <dbReference type="EMBL" id="RRQ03309.1"/>
    </source>
</evidence>
<dbReference type="PANTHER" id="PTHR35841">
    <property type="entry name" value="PHOSPHONATES-BINDING PERIPLASMIC PROTEIN"/>
    <property type="match status" value="1"/>
</dbReference>
<dbReference type="RefSeq" id="WP_125175180.1">
    <property type="nucleotide sequence ID" value="NZ_JBHYBM010000035.1"/>
</dbReference>
<organism evidence="4 5">
    <name type="scientific">Corynebacterium bovis</name>
    <dbReference type="NCBI Taxonomy" id="36808"/>
    <lineage>
        <taxon>Bacteria</taxon>
        <taxon>Bacillati</taxon>
        <taxon>Actinomycetota</taxon>
        <taxon>Actinomycetes</taxon>
        <taxon>Mycobacteriales</taxon>
        <taxon>Corynebacteriaceae</taxon>
        <taxon>Corynebacterium</taxon>
    </lineage>
</organism>
<comment type="caution">
    <text evidence="4">The sequence shown here is derived from an EMBL/GenBank/DDBJ whole genome shotgun (WGS) entry which is preliminary data.</text>
</comment>
<proteinExistence type="inferred from homology"/>
<evidence type="ECO:0000313" key="5">
    <source>
        <dbReference type="Proteomes" id="UP000278422"/>
    </source>
</evidence>
<feature type="region of interest" description="Disordered" evidence="3">
    <location>
        <begin position="1"/>
        <end position="23"/>
    </location>
</feature>
<dbReference type="EMBL" id="PQNQ01000020">
    <property type="protein sequence ID" value="RRQ03309.1"/>
    <property type="molecule type" value="Genomic_DNA"/>
</dbReference>
<dbReference type="Proteomes" id="UP000278422">
    <property type="component" value="Unassembled WGS sequence"/>
</dbReference>
<keyword evidence="5" id="KW-1185">Reference proteome</keyword>
<dbReference type="GO" id="GO:0055085">
    <property type="term" value="P:transmembrane transport"/>
    <property type="evidence" value="ECO:0007669"/>
    <property type="project" value="InterPro"/>
</dbReference>
<dbReference type="PANTHER" id="PTHR35841:SF1">
    <property type="entry name" value="PHOSPHONATES-BINDING PERIPLASMIC PROTEIN"/>
    <property type="match status" value="1"/>
</dbReference>
<evidence type="ECO:0000256" key="3">
    <source>
        <dbReference type="SAM" id="MobiDB-lite"/>
    </source>
</evidence>
<dbReference type="GO" id="GO:0043190">
    <property type="term" value="C:ATP-binding cassette (ABC) transporter complex"/>
    <property type="evidence" value="ECO:0007669"/>
    <property type="project" value="InterPro"/>
</dbReference>
<accession>A0A426Q3Q0</accession>
<evidence type="ECO:0000256" key="2">
    <source>
        <dbReference type="ARBA" id="ARBA00022729"/>
    </source>
</evidence>
<name>A0A426Q3Q0_9CORY</name>
<sequence>MRILRTPPLVPDPPPARHRPPTARRAAVRVVTLTTILGLTLGTAACAPGGRGPDDPTCPNGKIAFGVEPFESPDTLEPAYRAIAADLGRALDYEVEVQVVDDYSAEVLAMRNGSLTLGQFGPLGYVFADRVARAEPVVSFGDADGVLSTYTAGIWVAADSPIRTVADLRGRQLALGSVGSTSGDALPRMAVSEAGLREDDLRMDYAGGHPEALLALTNGAVDAAEINSQTLATATADGTFRPGDFRQIWISGPVPNDPVTVAGDAPAELKENLRRALTSLSPETISEVARLLDVDPPGPLVPVTKDDYTSLFRLADELHMTPEDIS</sequence>
<dbReference type="Pfam" id="PF12974">
    <property type="entry name" value="Phosphonate-bd"/>
    <property type="match status" value="1"/>
</dbReference>
<dbReference type="SUPFAM" id="SSF53850">
    <property type="entry name" value="Periplasmic binding protein-like II"/>
    <property type="match status" value="1"/>
</dbReference>
<reference evidence="4 5" key="1">
    <citation type="submission" date="2018-01" db="EMBL/GenBank/DDBJ databases">
        <title>Twenty Corynebacterium bovis Genomes.</title>
        <authorList>
            <person name="Gulvik C.A."/>
        </authorList>
    </citation>
    <scope>NUCLEOTIDE SEQUENCE [LARGE SCALE GENOMIC DNA]</scope>
    <source>
        <strain evidence="4 5">16-2004</strain>
    </source>
</reference>
<gene>
    <name evidence="4" type="ORF">CXF42_07580</name>
</gene>
<protein>
    <submittedName>
        <fullName evidence="4">Phosphate/phosphite/phosphonate ABC transporter substrate-binding protein</fullName>
    </submittedName>
</protein>
<keyword evidence="2" id="KW-0732">Signal</keyword>
<dbReference type="AlphaFoldDB" id="A0A426Q3Q0"/>
<comment type="similarity">
    <text evidence="1">Belongs to the phosphate/phosphite/phosphonate binding protein family.</text>
</comment>
<evidence type="ECO:0000256" key="1">
    <source>
        <dbReference type="ARBA" id="ARBA00007162"/>
    </source>
</evidence>
<dbReference type="InterPro" id="IPR005770">
    <property type="entry name" value="PhnD"/>
</dbReference>
<dbReference type="Gene3D" id="3.40.190.10">
    <property type="entry name" value="Periplasmic binding protein-like II"/>
    <property type="match status" value="2"/>
</dbReference>
<dbReference type="CDD" id="cd01071">
    <property type="entry name" value="PBP2_PhnD_like"/>
    <property type="match status" value="1"/>
</dbReference>
<dbReference type="NCBIfam" id="TIGR01098">
    <property type="entry name" value="3A0109s03R"/>
    <property type="match status" value="1"/>
</dbReference>